<comment type="caution">
    <text evidence="3">The sequence shown here is derived from an EMBL/GenBank/DDBJ whole genome shotgun (WGS) entry which is preliminary data.</text>
</comment>
<dbReference type="InterPro" id="IPR029063">
    <property type="entry name" value="SAM-dependent_MTases_sf"/>
</dbReference>
<dbReference type="CDD" id="cd02440">
    <property type="entry name" value="AdoMet_MTases"/>
    <property type="match status" value="1"/>
</dbReference>
<evidence type="ECO:0000256" key="1">
    <source>
        <dbReference type="ARBA" id="ARBA00022603"/>
    </source>
</evidence>
<dbReference type="EMBL" id="JAUFPN010000110">
    <property type="protein sequence ID" value="MDN3564805.1"/>
    <property type="molecule type" value="Genomic_DNA"/>
</dbReference>
<dbReference type="PANTHER" id="PTHR43542">
    <property type="entry name" value="METHYLTRANSFERASE"/>
    <property type="match status" value="1"/>
</dbReference>
<evidence type="ECO:0000313" key="3">
    <source>
        <dbReference type="EMBL" id="MDN3564805.1"/>
    </source>
</evidence>
<dbReference type="EC" id="2.1.1.171" evidence="3"/>
<accession>A0ABT8A523</accession>
<evidence type="ECO:0000313" key="4">
    <source>
        <dbReference type="Proteomes" id="UP001529369"/>
    </source>
</evidence>
<sequence>MRIIAGLHRGRRLIAPEGDRTRPTADRVRQALFDMLWHAPWAGRERIEGARVLDAFAGTGALGLEALSRGAAQANFIENDRAALAALRANIAGCKEEARCNALAADALKPPRAQGPCDLVFLDPPYREGVMDAALAALAAAGWIAAGALVCAEYATGAPAAPPPAFTPLAERAHGAAHLLILRWEPPGGPPGGPPGDAPG</sequence>
<dbReference type="RefSeq" id="WP_290316615.1">
    <property type="nucleotide sequence ID" value="NZ_JAUFPN010000110.1"/>
</dbReference>
<dbReference type="NCBIfam" id="TIGR00095">
    <property type="entry name" value="16S rRNA (guanine(966)-N(2))-methyltransferase RsmD"/>
    <property type="match status" value="1"/>
</dbReference>
<dbReference type="GO" id="GO:0052913">
    <property type="term" value="F:16S rRNA (guanine(966)-N(2))-methyltransferase activity"/>
    <property type="evidence" value="ECO:0007669"/>
    <property type="project" value="UniProtKB-EC"/>
</dbReference>
<organism evidence="3 4">
    <name type="scientific">Paeniroseomonas aquatica</name>
    <dbReference type="NCBI Taxonomy" id="373043"/>
    <lineage>
        <taxon>Bacteria</taxon>
        <taxon>Pseudomonadati</taxon>
        <taxon>Pseudomonadota</taxon>
        <taxon>Alphaproteobacteria</taxon>
        <taxon>Acetobacterales</taxon>
        <taxon>Acetobacteraceae</taxon>
        <taxon>Paeniroseomonas</taxon>
    </lineage>
</organism>
<keyword evidence="1 3" id="KW-0489">Methyltransferase</keyword>
<dbReference type="Proteomes" id="UP001529369">
    <property type="component" value="Unassembled WGS sequence"/>
</dbReference>
<dbReference type="Gene3D" id="3.40.50.150">
    <property type="entry name" value="Vaccinia Virus protein VP39"/>
    <property type="match status" value="1"/>
</dbReference>
<dbReference type="InterPro" id="IPR004398">
    <property type="entry name" value="RNA_MeTrfase_RsmD"/>
</dbReference>
<protein>
    <submittedName>
        <fullName evidence="3">16S rRNA (Guanine(966)-N(2))-methyltransferase RsmD</fullName>
        <ecNumber evidence="3">2.1.1.171</ecNumber>
    </submittedName>
</protein>
<proteinExistence type="predicted"/>
<keyword evidence="4" id="KW-1185">Reference proteome</keyword>
<dbReference type="PIRSF" id="PIRSF004553">
    <property type="entry name" value="CHP00095"/>
    <property type="match status" value="1"/>
</dbReference>
<name>A0ABT8A523_9PROT</name>
<dbReference type="SUPFAM" id="SSF53335">
    <property type="entry name" value="S-adenosyl-L-methionine-dependent methyltransferases"/>
    <property type="match status" value="1"/>
</dbReference>
<dbReference type="PANTHER" id="PTHR43542:SF1">
    <property type="entry name" value="METHYLTRANSFERASE"/>
    <property type="match status" value="1"/>
</dbReference>
<gene>
    <name evidence="3" type="primary">rsmD</name>
    <name evidence="3" type="ORF">QWZ14_10545</name>
</gene>
<evidence type="ECO:0000256" key="2">
    <source>
        <dbReference type="ARBA" id="ARBA00022679"/>
    </source>
</evidence>
<dbReference type="Pfam" id="PF03602">
    <property type="entry name" value="Cons_hypoth95"/>
    <property type="match status" value="1"/>
</dbReference>
<keyword evidence="2 3" id="KW-0808">Transferase</keyword>
<reference evidence="4" key="1">
    <citation type="journal article" date="2019" name="Int. J. Syst. Evol. Microbiol.">
        <title>The Global Catalogue of Microorganisms (GCM) 10K type strain sequencing project: providing services to taxonomists for standard genome sequencing and annotation.</title>
        <authorList>
            <consortium name="The Broad Institute Genomics Platform"/>
            <consortium name="The Broad Institute Genome Sequencing Center for Infectious Disease"/>
            <person name="Wu L."/>
            <person name="Ma J."/>
        </authorList>
    </citation>
    <scope>NUCLEOTIDE SEQUENCE [LARGE SCALE GENOMIC DNA]</scope>
    <source>
        <strain evidence="4">CECT 7131</strain>
    </source>
</reference>